<feature type="region of interest" description="Disordered" evidence="1">
    <location>
        <begin position="1"/>
        <end position="30"/>
    </location>
</feature>
<feature type="compositionally biased region" description="Polar residues" evidence="1">
    <location>
        <begin position="1"/>
        <end position="25"/>
    </location>
</feature>
<protein>
    <submittedName>
        <fullName evidence="2">Uncharacterized protein</fullName>
    </submittedName>
</protein>
<accession>A0A9P0Q2N9</accession>
<keyword evidence="3" id="KW-1185">Reference proteome</keyword>
<sequence length="54" mass="6133">MSMWKSNTSRNMLRSQYHESNSQENIKTKESMIKISKNSGIPSEVNQGSNVCVL</sequence>
<reference evidence="2" key="1">
    <citation type="submission" date="2022-03" db="EMBL/GenBank/DDBJ databases">
        <authorList>
            <person name="Sayadi A."/>
        </authorList>
    </citation>
    <scope>NUCLEOTIDE SEQUENCE</scope>
</reference>
<gene>
    <name evidence="2" type="ORF">ACAOBT_LOCUS30184</name>
</gene>
<evidence type="ECO:0000313" key="3">
    <source>
        <dbReference type="Proteomes" id="UP001152888"/>
    </source>
</evidence>
<name>A0A9P0Q2N9_ACAOB</name>
<dbReference type="AlphaFoldDB" id="A0A9P0Q2N9"/>
<organism evidence="2 3">
    <name type="scientific">Acanthoscelides obtectus</name>
    <name type="common">Bean weevil</name>
    <name type="synonym">Bruchus obtectus</name>
    <dbReference type="NCBI Taxonomy" id="200917"/>
    <lineage>
        <taxon>Eukaryota</taxon>
        <taxon>Metazoa</taxon>
        <taxon>Ecdysozoa</taxon>
        <taxon>Arthropoda</taxon>
        <taxon>Hexapoda</taxon>
        <taxon>Insecta</taxon>
        <taxon>Pterygota</taxon>
        <taxon>Neoptera</taxon>
        <taxon>Endopterygota</taxon>
        <taxon>Coleoptera</taxon>
        <taxon>Polyphaga</taxon>
        <taxon>Cucujiformia</taxon>
        <taxon>Chrysomeloidea</taxon>
        <taxon>Chrysomelidae</taxon>
        <taxon>Bruchinae</taxon>
        <taxon>Bruchini</taxon>
        <taxon>Acanthoscelides</taxon>
    </lineage>
</organism>
<comment type="caution">
    <text evidence="2">The sequence shown here is derived from an EMBL/GenBank/DDBJ whole genome shotgun (WGS) entry which is preliminary data.</text>
</comment>
<dbReference type="EMBL" id="CAKOFQ010007802">
    <property type="protein sequence ID" value="CAH2008351.1"/>
    <property type="molecule type" value="Genomic_DNA"/>
</dbReference>
<evidence type="ECO:0000256" key="1">
    <source>
        <dbReference type="SAM" id="MobiDB-lite"/>
    </source>
</evidence>
<dbReference type="OrthoDB" id="75502at2759"/>
<dbReference type="Proteomes" id="UP001152888">
    <property type="component" value="Unassembled WGS sequence"/>
</dbReference>
<proteinExistence type="predicted"/>
<evidence type="ECO:0000313" key="2">
    <source>
        <dbReference type="EMBL" id="CAH2008351.1"/>
    </source>
</evidence>